<organism evidence="2">
    <name type="scientific">marine metagenome</name>
    <dbReference type="NCBI Taxonomy" id="408172"/>
    <lineage>
        <taxon>unclassified sequences</taxon>
        <taxon>metagenomes</taxon>
        <taxon>ecological metagenomes</taxon>
    </lineage>
</organism>
<dbReference type="SUPFAM" id="SSF58038">
    <property type="entry name" value="SNARE fusion complex"/>
    <property type="match status" value="1"/>
</dbReference>
<gene>
    <name evidence="2" type="ORF">METZ01_LOCUS191564</name>
</gene>
<evidence type="ECO:0000256" key="1">
    <source>
        <dbReference type="SAM" id="MobiDB-lite"/>
    </source>
</evidence>
<dbReference type="Gene3D" id="1.20.5.110">
    <property type="match status" value="1"/>
</dbReference>
<evidence type="ECO:0000313" key="2">
    <source>
        <dbReference type="EMBL" id="SVB38710.1"/>
    </source>
</evidence>
<sequence>MSDKKIIKLEEKIAYLQNMLDDMNMTVFRQQERIEKLSELVNDMNKNINSSKNASPVEDSIDKDNPPHY</sequence>
<dbReference type="AlphaFoldDB" id="A0A382DJQ2"/>
<accession>A0A382DJQ2</accession>
<evidence type="ECO:0008006" key="3">
    <source>
        <dbReference type="Google" id="ProtNLM"/>
    </source>
</evidence>
<feature type="compositionally biased region" description="Basic and acidic residues" evidence="1">
    <location>
        <begin position="60"/>
        <end position="69"/>
    </location>
</feature>
<reference evidence="2" key="1">
    <citation type="submission" date="2018-05" db="EMBL/GenBank/DDBJ databases">
        <authorList>
            <person name="Lanie J.A."/>
            <person name="Ng W.-L."/>
            <person name="Kazmierczak K.M."/>
            <person name="Andrzejewski T.M."/>
            <person name="Davidsen T.M."/>
            <person name="Wayne K.J."/>
            <person name="Tettelin H."/>
            <person name="Glass J.I."/>
            <person name="Rusch D."/>
            <person name="Podicherti R."/>
            <person name="Tsui H.-C.T."/>
            <person name="Winkler M.E."/>
        </authorList>
    </citation>
    <scope>NUCLEOTIDE SEQUENCE</scope>
</reference>
<name>A0A382DJQ2_9ZZZZ</name>
<feature type="compositionally biased region" description="Polar residues" evidence="1">
    <location>
        <begin position="45"/>
        <end position="54"/>
    </location>
</feature>
<protein>
    <recommendedName>
        <fullName evidence="3">SlyX protein</fullName>
    </recommendedName>
</protein>
<feature type="region of interest" description="Disordered" evidence="1">
    <location>
        <begin position="45"/>
        <end position="69"/>
    </location>
</feature>
<dbReference type="InterPro" id="IPR007236">
    <property type="entry name" value="SlyX"/>
</dbReference>
<dbReference type="Pfam" id="PF04102">
    <property type="entry name" value="SlyX"/>
    <property type="match status" value="1"/>
</dbReference>
<proteinExistence type="predicted"/>
<dbReference type="EMBL" id="UINC01039759">
    <property type="protein sequence ID" value="SVB38710.1"/>
    <property type="molecule type" value="Genomic_DNA"/>
</dbReference>